<sequence length="230" mass="25512">MTKIDELIETAHQLRAPGGCPWDAEQTHESLTKYLIEETYELIDAIESNDRQQILEELGDVLYHVVFNSDLAAGGSLGEPFDIQDVAELSIAKMKGRHPHVFGTEEELEKYRAETGDDVMKNWDAHKMKEKPERESVLDGIPRALPALLLADKIIGKAQKLGVLESDAKPAFELADEGQLGGLLLALVLSAKHQGLDAERALRETVRELEVEIRQFELSDDFDAGVIGQA</sequence>
<dbReference type="GO" id="GO:0046061">
    <property type="term" value="P:dATP catabolic process"/>
    <property type="evidence" value="ECO:0007669"/>
    <property type="project" value="TreeGrafter"/>
</dbReference>
<dbReference type="GO" id="GO:0046076">
    <property type="term" value="P:dTTP catabolic process"/>
    <property type="evidence" value="ECO:0007669"/>
    <property type="project" value="TreeGrafter"/>
</dbReference>
<gene>
    <name evidence="2" type="ORF">UFOPK2032_00173</name>
</gene>
<dbReference type="GO" id="GO:0046047">
    <property type="term" value="P:TTP catabolic process"/>
    <property type="evidence" value="ECO:0007669"/>
    <property type="project" value="TreeGrafter"/>
</dbReference>
<feature type="domain" description="NTP pyrophosphohydrolase MazG-like" evidence="1">
    <location>
        <begin position="26"/>
        <end position="102"/>
    </location>
</feature>
<reference evidence="2" key="1">
    <citation type="submission" date="2020-05" db="EMBL/GenBank/DDBJ databases">
        <authorList>
            <person name="Chiriac C."/>
            <person name="Salcher M."/>
            <person name="Ghai R."/>
            <person name="Kavagutti S V."/>
        </authorList>
    </citation>
    <scope>NUCLEOTIDE SEQUENCE</scope>
</reference>
<dbReference type="AlphaFoldDB" id="A0A6J6IKV6"/>
<dbReference type="Gene3D" id="1.10.287.1080">
    <property type="entry name" value="MazG-like"/>
    <property type="match status" value="2"/>
</dbReference>
<protein>
    <submittedName>
        <fullName evidence="2">Unannotated protein</fullName>
    </submittedName>
</protein>
<dbReference type="Pfam" id="PF03819">
    <property type="entry name" value="MazG"/>
    <property type="match status" value="1"/>
</dbReference>
<dbReference type="CDD" id="cd11528">
    <property type="entry name" value="NTP-PPase_MazG_Nterm"/>
    <property type="match status" value="1"/>
</dbReference>
<name>A0A6J6IKV6_9ZZZZ</name>
<dbReference type="SUPFAM" id="SSF101386">
    <property type="entry name" value="all-alpha NTP pyrophosphatases"/>
    <property type="match status" value="1"/>
</dbReference>
<dbReference type="InterPro" id="IPR011551">
    <property type="entry name" value="NTP_PyrPHydrolase_MazG"/>
</dbReference>
<dbReference type="GO" id="GO:0006950">
    <property type="term" value="P:response to stress"/>
    <property type="evidence" value="ECO:0007669"/>
    <property type="project" value="UniProtKB-ARBA"/>
</dbReference>
<dbReference type="GO" id="GO:0047429">
    <property type="term" value="F:nucleoside triphosphate diphosphatase activity"/>
    <property type="evidence" value="ECO:0007669"/>
    <property type="project" value="TreeGrafter"/>
</dbReference>
<dbReference type="GO" id="GO:0046052">
    <property type="term" value="P:UTP catabolic process"/>
    <property type="evidence" value="ECO:0007669"/>
    <property type="project" value="TreeGrafter"/>
</dbReference>
<accession>A0A6J6IKV6</accession>
<dbReference type="InterPro" id="IPR048015">
    <property type="entry name" value="NTP-PPase_MazG-like_N"/>
</dbReference>
<dbReference type="GO" id="GO:0006203">
    <property type="term" value="P:dGTP catabolic process"/>
    <property type="evidence" value="ECO:0007669"/>
    <property type="project" value="TreeGrafter"/>
</dbReference>
<dbReference type="PANTHER" id="PTHR30522">
    <property type="entry name" value="NUCLEOSIDE TRIPHOSPHATE PYROPHOSPHOHYDROLASE"/>
    <property type="match status" value="1"/>
</dbReference>
<dbReference type="InterPro" id="IPR004518">
    <property type="entry name" value="MazG-like_dom"/>
</dbReference>
<evidence type="ECO:0000259" key="1">
    <source>
        <dbReference type="Pfam" id="PF03819"/>
    </source>
</evidence>
<dbReference type="FunFam" id="1.10.287.1080:FF:000001">
    <property type="entry name" value="Nucleoside triphosphate pyrophosphohydrolase"/>
    <property type="match status" value="1"/>
</dbReference>
<proteinExistence type="predicted"/>
<organism evidence="2">
    <name type="scientific">freshwater metagenome</name>
    <dbReference type="NCBI Taxonomy" id="449393"/>
    <lineage>
        <taxon>unclassified sequences</taxon>
        <taxon>metagenomes</taxon>
        <taxon>ecological metagenomes</taxon>
    </lineage>
</organism>
<dbReference type="GO" id="GO:0046081">
    <property type="term" value="P:dUTP catabolic process"/>
    <property type="evidence" value="ECO:0007669"/>
    <property type="project" value="TreeGrafter"/>
</dbReference>
<dbReference type="PANTHER" id="PTHR30522:SF0">
    <property type="entry name" value="NUCLEOSIDE TRIPHOSPHATE PYROPHOSPHOHYDROLASE"/>
    <property type="match status" value="1"/>
</dbReference>
<evidence type="ECO:0000313" key="2">
    <source>
        <dbReference type="EMBL" id="CAB4625084.1"/>
    </source>
</evidence>
<dbReference type="EMBL" id="CAEZVM010000003">
    <property type="protein sequence ID" value="CAB4625084.1"/>
    <property type="molecule type" value="Genomic_DNA"/>
</dbReference>